<dbReference type="EMBL" id="MDYQ01000009">
    <property type="protein sequence ID" value="PRP88584.1"/>
    <property type="molecule type" value="Genomic_DNA"/>
</dbReference>
<keyword evidence="3" id="KW-1185">Reference proteome</keyword>
<evidence type="ECO:0000313" key="3">
    <source>
        <dbReference type="Proteomes" id="UP000241769"/>
    </source>
</evidence>
<organism evidence="2 3">
    <name type="scientific">Planoprotostelium fungivorum</name>
    <dbReference type="NCBI Taxonomy" id="1890364"/>
    <lineage>
        <taxon>Eukaryota</taxon>
        <taxon>Amoebozoa</taxon>
        <taxon>Evosea</taxon>
        <taxon>Variosea</taxon>
        <taxon>Cavosteliida</taxon>
        <taxon>Cavosteliaceae</taxon>
        <taxon>Planoprotostelium</taxon>
    </lineage>
</organism>
<accession>A0A2P6NXA0</accession>
<feature type="region of interest" description="Disordered" evidence="1">
    <location>
        <begin position="15"/>
        <end position="63"/>
    </location>
</feature>
<feature type="compositionally biased region" description="Basic and acidic residues" evidence="1">
    <location>
        <begin position="21"/>
        <end position="40"/>
    </location>
</feature>
<feature type="region of interest" description="Disordered" evidence="1">
    <location>
        <begin position="171"/>
        <end position="197"/>
    </location>
</feature>
<dbReference type="Proteomes" id="UP000241769">
    <property type="component" value="Unassembled WGS sequence"/>
</dbReference>
<gene>
    <name evidence="2" type="ORF">PROFUN_02995</name>
</gene>
<dbReference type="InParanoid" id="A0A2P6NXA0"/>
<feature type="compositionally biased region" description="Basic and acidic residues" evidence="1">
    <location>
        <begin position="171"/>
        <end position="183"/>
    </location>
</feature>
<protein>
    <submittedName>
        <fullName evidence="2">Uncharacterized protein</fullName>
    </submittedName>
</protein>
<proteinExistence type="predicted"/>
<evidence type="ECO:0000313" key="2">
    <source>
        <dbReference type="EMBL" id="PRP88584.1"/>
    </source>
</evidence>
<dbReference type="AlphaFoldDB" id="A0A2P6NXA0"/>
<name>A0A2P6NXA0_9EUKA</name>
<evidence type="ECO:0000256" key="1">
    <source>
        <dbReference type="SAM" id="MobiDB-lite"/>
    </source>
</evidence>
<reference evidence="2 3" key="1">
    <citation type="journal article" date="2018" name="Genome Biol. Evol.">
        <title>Multiple Roots of Fruiting Body Formation in Amoebozoa.</title>
        <authorList>
            <person name="Hillmann F."/>
            <person name="Forbes G."/>
            <person name="Novohradska S."/>
            <person name="Ferling I."/>
            <person name="Riege K."/>
            <person name="Groth M."/>
            <person name="Westermann M."/>
            <person name="Marz M."/>
            <person name="Spaller T."/>
            <person name="Winckler T."/>
            <person name="Schaap P."/>
            <person name="Glockner G."/>
        </authorList>
    </citation>
    <scope>NUCLEOTIDE SEQUENCE [LARGE SCALE GENOMIC DNA]</scope>
    <source>
        <strain evidence="2 3">Jena</strain>
    </source>
</reference>
<sequence length="266" mass="29532">MPLANDPYLALVLSIATSSPETEHEESSESQKEIPSHLDETSASECTIGLPPRGTRRPDPAEEGGLKQLVVPANHFLLSTQRNKPTTASQPQQPWNILTWIFTEAQVATAECIPPQALSRTRTHGLRSFLINNTWASILFGTSLGAKLFTAPPTVTRSTITSSIWTSQHLQEEPHKCTREDKNVSPATSNDQVKRQSQTDNRWMMYGQYAFGQKSVCYRIDRTDDEVTKVIESGRSGATLSRVSTVKAGECLTRLWCTGYGRTQPR</sequence>
<comment type="caution">
    <text evidence="2">The sequence shown here is derived from an EMBL/GenBank/DDBJ whole genome shotgun (WGS) entry which is preliminary data.</text>
</comment>
<feature type="compositionally biased region" description="Polar residues" evidence="1">
    <location>
        <begin position="185"/>
        <end position="197"/>
    </location>
</feature>